<comment type="caution">
    <text evidence="2">The sequence shown here is derived from an EMBL/GenBank/DDBJ whole genome shotgun (WGS) entry which is preliminary data.</text>
</comment>
<gene>
    <name evidence="2" type="ORF">M9Y10_013507</name>
</gene>
<protein>
    <submittedName>
        <fullName evidence="2">Uncharacterized protein</fullName>
    </submittedName>
</protein>
<keyword evidence="3" id="KW-1185">Reference proteome</keyword>
<organism evidence="2 3">
    <name type="scientific">Tritrichomonas musculus</name>
    <dbReference type="NCBI Taxonomy" id="1915356"/>
    <lineage>
        <taxon>Eukaryota</taxon>
        <taxon>Metamonada</taxon>
        <taxon>Parabasalia</taxon>
        <taxon>Tritrichomonadida</taxon>
        <taxon>Tritrichomonadidae</taxon>
        <taxon>Tritrichomonas</taxon>
    </lineage>
</organism>
<evidence type="ECO:0000256" key="1">
    <source>
        <dbReference type="SAM" id="MobiDB-lite"/>
    </source>
</evidence>
<sequence length="134" mass="15591">MSELSPALQEDVTRYRELKQKGDSRTEEEDAEYRELTNKLAPYICSAEDWNLLCDSMYKLEQHYIDRNFDKFVEDMKAEIESSVQGKVNSEVEKAVNTTVKNYVENRVPFSVIISETEPSYIEGALWIKPKPTE</sequence>
<feature type="region of interest" description="Disordered" evidence="1">
    <location>
        <begin position="1"/>
        <end position="30"/>
    </location>
</feature>
<proteinExistence type="predicted"/>
<feature type="compositionally biased region" description="Basic and acidic residues" evidence="1">
    <location>
        <begin position="11"/>
        <end position="25"/>
    </location>
</feature>
<name>A0ABR2GP12_9EUKA</name>
<reference evidence="2 3" key="1">
    <citation type="submission" date="2024-04" db="EMBL/GenBank/DDBJ databases">
        <title>Tritrichomonas musculus Genome.</title>
        <authorList>
            <person name="Alves-Ferreira E."/>
            <person name="Grigg M."/>
            <person name="Lorenzi H."/>
            <person name="Galac M."/>
        </authorList>
    </citation>
    <scope>NUCLEOTIDE SEQUENCE [LARGE SCALE GENOMIC DNA]</scope>
    <source>
        <strain evidence="2 3">EAF2021</strain>
    </source>
</reference>
<evidence type="ECO:0000313" key="2">
    <source>
        <dbReference type="EMBL" id="KAK8835302.1"/>
    </source>
</evidence>
<dbReference type="Proteomes" id="UP001470230">
    <property type="component" value="Unassembled WGS sequence"/>
</dbReference>
<accession>A0ABR2GP12</accession>
<dbReference type="EMBL" id="JAPFFF010000184">
    <property type="protein sequence ID" value="KAK8835302.1"/>
    <property type="molecule type" value="Genomic_DNA"/>
</dbReference>
<evidence type="ECO:0000313" key="3">
    <source>
        <dbReference type="Proteomes" id="UP001470230"/>
    </source>
</evidence>